<proteinExistence type="predicted"/>
<sequence>MAWQPRSTNSLLPLRQPDAVVHRERRHRRRDGAPTALQRVSCASCDPDEPRRTATLEVWTSLSVSVPAGPVGSHLRRRRKISAENTPVPKAPSFSRQNEVAARRSSPDSVLADGGMKGEEAGYALCRESPAWLAQQQRTSSPIPATQQLVEYAPLQLFSLANRPQTTELSSSFLLRRVRHHHKRHDVVRSNGAETDKRRAHEARAETIPVYCHGLRPLPHLRQRVYFRARRASDKWARFVACVALAYCPGLRRASPSSTIRHTPYRREGIRSALRMPPVLLFDGTFLRFDPEARARLRAAARVGPSIAAHCH</sequence>
<gene>
    <name evidence="2" type="ORF">MCHLO_06053</name>
</gene>
<protein>
    <submittedName>
        <fullName evidence="2">Uncharacterized protein</fullName>
    </submittedName>
</protein>
<feature type="compositionally biased region" description="Polar residues" evidence="1">
    <location>
        <begin position="1"/>
        <end position="11"/>
    </location>
</feature>
<evidence type="ECO:0000313" key="3">
    <source>
        <dbReference type="Proteomes" id="UP000815677"/>
    </source>
</evidence>
<feature type="region of interest" description="Disordered" evidence="1">
    <location>
        <begin position="1"/>
        <end position="35"/>
    </location>
</feature>
<dbReference type="EMBL" id="DF844836">
    <property type="protein sequence ID" value="GAT48674.1"/>
    <property type="molecule type" value="Genomic_DNA"/>
</dbReference>
<evidence type="ECO:0000313" key="2">
    <source>
        <dbReference type="EMBL" id="GAT48674.1"/>
    </source>
</evidence>
<name>A0ABQ0LC35_MYCCL</name>
<feature type="region of interest" description="Disordered" evidence="1">
    <location>
        <begin position="80"/>
        <end position="115"/>
    </location>
</feature>
<accession>A0ABQ0LC35</accession>
<organism evidence="2 3">
    <name type="scientific">Mycena chlorophos</name>
    <name type="common">Agaric fungus</name>
    <name type="synonym">Agaricus chlorophos</name>
    <dbReference type="NCBI Taxonomy" id="658473"/>
    <lineage>
        <taxon>Eukaryota</taxon>
        <taxon>Fungi</taxon>
        <taxon>Dikarya</taxon>
        <taxon>Basidiomycota</taxon>
        <taxon>Agaricomycotina</taxon>
        <taxon>Agaricomycetes</taxon>
        <taxon>Agaricomycetidae</taxon>
        <taxon>Agaricales</taxon>
        <taxon>Marasmiineae</taxon>
        <taxon>Mycenaceae</taxon>
        <taxon>Mycena</taxon>
    </lineage>
</organism>
<evidence type="ECO:0000256" key="1">
    <source>
        <dbReference type="SAM" id="MobiDB-lite"/>
    </source>
</evidence>
<reference evidence="2" key="1">
    <citation type="submission" date="2014-09" db="EMBL/GenBank/DDBJ databases">
        <title>Genome sequence of the luminous mushroom Mycena chlorophos for searching fungal bioluminescence genes.</title>
        <authorList>
            <person name="Tanaka Y."/>
            <person name="Kasuga D."/>
            <person name="Oba Y."/>
            <person name="Hase S."/>
            <person name="Sato K."/>
            <person name="Oba Y."/>
            <person name="Sakakibara Y."/>
        </authorList>
    </citation>
    <scope>NUCLEOTIDE SEQUENCE</scope>
</reference>
<keyword evidence="3" id="KW-1185">Reference proteome</keyword>
<dbReference type="Proteomes" id="UP000815677">
    <property type="component" value="Unassembled WGS sequence"/>
</dbReference>